<protein>
    <recommendedName>
        <fullName evidence="3 12">DNA replication and repair protein RecF</fullName>
    </recommendedName>
</protein>
<dbReference type="GO" id="GO:0003697">
    <property type="term" value="F:single-stranded DNA binding"/>
    <property type="evidence" value="ECO:0007669"/>
    <property type="project" value="UniProtKB-UniRule"/>
</dbReference>
<evidence type="ECO:0000256" key="5">
    <source>
        <dbReference type="ARBA" id="ARBA00022705"/>
    </source>
</evidence>
<evidence type="ECO:0000256" key="3">
    <source>
        <dbReference type="ARBA" id="ARBA00020170"/>
    </source>
</evidence>
<proteinExistence type="inferred from homology"/>
<evidence type="ECO:0000256" key="9">
    <source>
        <dbReference type="ARBA" id="ARBA00023125"/>
    </source>
</evidence>
<evidence type="ECO:0000256" key="11">
    <source>
        <dbReference type="ARBA" id="ARBA00025401"/>
    </source>
</evidence>
<dbReference type="SUPFAM" id="SSF52540">
    <property type="entry name" value="P-loop containing nucleoside triphosphate hydrolases"/>
    <property type="match status" value="1"/>
</dbReference>
<name>F1T5R3_9ACTN</name>
<dbReference type="PANTHER" id="PTHR32182:SF0">
    <property type="entry name" value="DNA REPLICATION AND REPAIR PROTEIN RECF"/>
    <property type="match status" value="1"/>
</dbReference>
<evidence type="ECO:0000256" key="7">
    <source>
        <dbReference type="ARBA" id="ARBA00022763"/>
    </source>
</evidence>
<dbReference type="InterPro" id="IPR001238">
    <property type="entry name" value="DNA-binding_RecF"/>
</dbReference>
<comment type="caution">
    <text evidence="15">The sequence shown here is derived from an EMBL/GenBank/DDBJ whole genome shotgun (WGS) entry which is preliminary data.</text>
</comment>
<dbReference type="eggNOG" id="COG1195">
    <property type="taxonomic scope" value="Bacteria"/>
</dbReference>
<evidence type="ECO:0000313" key="16">
    <source>
        <dbReference type="Proteomes" id="UP000005947"/>
    </source>
</evidence>
<sequence>MSFVLHELTCTNWRNFQHLRISLGDKTTVLHGSNAVGKTNTIEAVQMITTGTSFRKPLLTQMIYHNENAARLCAVYEDELHSVELACNISTHSKTYLKNDKKCSVSTLCSVMPSVLFSPDDLLFVKQTARYRRSEIDGFGILAHKGYRKLIKTFSRALEQRNNILKLPLSDSDILHAWSVSLAHGSASVVAARLKLINHLYSKACEVYHTISPAEQLEIKYKSSIPLIKDLEHKVEEPYMYTPQSLSSLSKEDLVQSYLDAFSQKEQEELRRQVTLIGPQRDDIEFYINGIPARTYASQGQQRSIVLAWKLAEVLFIKELTGQNPILLLDDVMSELDETRRLAIMEFIQQGIQTIITTTNLSYFTKDILDRAQVVNMNEKQS</sequence>
<dbReference type="NCBIfam" id="TIGR00611">
    <property type="entry name" value="recf"/>
    <property type="match status" value="1"/>
</dbReference>
<comment type="similarity">
    <text evidence="2 12 13">Belongs to the RecF family.</text>
</comment>
<keyword evidence="9 12" id="KW-0238">DNA-binding</keyword>
<evidence type="ECO:0000256" key="10">
    <source>
        <dbReference type="ARBA" id="ARBA00023204"/>
    </source>
</evidence>
<accession>F1T5R3</accession>
<dbReference type="GO" id="GO:0009432">
    <property type="term" value="P:SOS response"/>
    <property type="evidence" value="ECO:0007669"/>
    <property type="project" value="UniProtKB-UniRule"/>
</dbReference>
<dbReference type="AlphaFoldDB" id="F1T5R3"/>
<dbReference type="GO" id="GO:0006260">
    <property type="term" value="P:DNA replication"/>
    <property type="evidence" value="ECO:0007669"/>
    <property type="project" value="UniProtKB-UniRule"/>
</dbReference>
<evidence type="ECO:0000256" key="2">
    <source>
        <dbReference type="ARBA" id="ARBA00008016"/>
    </source>
</evidence>
<dbReference type="EMBL" id="ACGK02000001">
    <property type="protein sequence ID" value="EGF23197.1"/>
    <property type="molecule type" value="Genomic_DNA"/>
</dbReference>
<evidence type="ECO:0000313" key="15">
    <source>
        <dbReference type="EMBL" id="EGF23197.1"/>
    </source>
</evidence>
<dbReference type="PROSITE" id="PS00618">
    <property type="entry name" value="RECF_2"/>
    <property type="match status" value="1"/>
</dbReference>
<evidence type="ECO:0000256" key="1">
    <source>
        <dbReference type="ARBA" id="ARBA00004496"/>
    </source>
</evidence>
<evidence type="ECO:0000259" key="14">
    <source>
        <dbReference type="Pfam" id="PF02463"/>
    </source>
</evidence>
<dbReference type="Pfam" id="PF02463">
    <property type="entry name" value="SMC_N"/>
    <property type="match status" value="1"/>
</dbReference>
<keyword evidence="12 13" id="KW-0742">SOS response</keyword>
<evidence type="ECO:0000256" key="6">
    <source>
        <dbReference type="ARBA" id="ARBA00022741"/>
    </source>
</evidence>
<keyword evidence="16" id="KW-1185">Reference proteome</keyword>
<comment type="function">
    <text evidence="11 12 13">The RecF protein is involved in DNA metabolism; it is required for DNA replication and normal SOS inducibility. RecF binds preferentially to single-stranded, linear DNA. It also seems to bind ATP.</text>
</comment>
<dbReference type="InterPro" id="IPR042174">
    <property type="entry name" value="RecF_2"/>
</dbReference>
<keyword evidence="5 12" id="KW-0235">DNA replication</keyword>
<dbReference type="Gene3D" id="1.20.1050.90">
    <property type="entry name" value="RecF/RecN/SMC, N-terminal domain"/>
    <property type="match status" value="1"/>
</dbReference>
<dbReference type="GeneID" id="93210897"/>
<evidence type="ECO:0000256" key="13">
    <source>
        <dbReference type="RuleBase" id="RU000578"/>
    </source>
</evidence>
<dbReference type="InterPro" id="IPR027417">
    <property type="entry name" value="P-loop_NTPase"/>
</dbReference>
<dbReference type="GO" id="GO:0005524">
    <property type="term" value="F:ATP binding"/>
    <property type="evidence" value="ECO:0007669"/>
    <property type="project" value="UniProtKB-UniRule"/>
</dbReference>
<dbReference type="GO" id="GO:0000731">
    <property type="term" value="P:DNA synthesis involved in DNA repair"/>
    <property type="evidence" value="ECO:0007669"/>
    <property type="project" value="TreeGrafter"/>
</dbReference>
<feature type="binding site" evidence="12">
    <location>
        <begin position="32"/>
        <end position="39"/>
    </location>
    <ligand>
        <name>ATP</name>
        <dbReference type="ChEBI" id="CHEBI:30616"/>
    </ligand>
</feature>
<dbReference type="RefSeq" id="WP_006302254.1">
    <property type="nucleotide sequence ID" value="NZ_ACGK02000001.1"/>
</dbReference>
<keyword evidence="10 12" id="KW-0234">DNA repair</keyword>
<dbReference type="GO" id="GO:0006302">
    <property type="term" value="P:double-strand break repair"/>
    <property type="evidence" value="ECO:0007669"/>
    <property type="project" value="TreeGrafter"/>
</dbReference>
<evidence type="ECO:0000256" key="8">
    <source>
        <dbReference type="ARBA" id="ARBA00022840"/>
    </source>
</evidence>
<organism evidence="15 16">
    <name type="scientific">Fannyhessea vaginae DSM 15829</name>
    <dbReference type="NCBI Taxonomy" id="525256"/>
    <lineage>
        <taxon>Bacteria</taxon>
        <taxon>Bacillati</taxon>
        <taxon>Actinomycetota</taxon>
        <taxon>Coriobacteriia</taxon>
        <taxon>Coriobacteriales</taxon>
        <taxon>Atopobiaceae</taxon>
        <taxon>Fannyhessea</taxon>
    </lineage>
</organism>
<evidence type="ECO:0000256" key="12">
    <source>
        <dbReference type="HAMAP-Rule" id="MF_00365"/>
    </source>
</evidence>
<dbReference type="OrthoDB" id="9803889at2"/>
<keyword evidence="6 12" id="KW-0547">Nucleotide-binding</keyword>
<dbReference type="GO" id="GO:0005737">
    <property type="term" value="C:cytoplasm"/>
    <property type="evidence" value="ECO:0007669"/>
    <property type="project" value="UniProtKB-SubCell"/>
</dbReference>
<keyword evidence="7 12" id="KW-0227">DNA damage</keyword>
<dbReference type="HAMAP" id="MF_00365">
    <property type="entry name" value="RecF"/>
    <property type="match status" value="1"/>
</dbReference>
<dbReference type="PANTHER" id="PTHR32182">
    <property type="entry name" value="DNA REPLICATION AND REPAIR PROTEIN RECF"/>
    <property type="match status" value="1"/>
</dbReference>
<evidence type="ECO:0000256" key="4">
    <source>
        <dbReference type="ARBA" id="ARBA00022490"/>
    </source>
</evidence>
<keyword evidence="4 12" id="KW-0963">Cytoplasm</keyword>
<dbReference type="InterPro" id="IPR003395">
    <property type="entry name" value="RecF/RecN/SMC_N"/>
</dbReference>
<keyword evidence="8 12" id="KW-0067">ATP-binding</keyword>
<feature type="domain" description="RecF/RecN/SMC N-terminal" evidence="14">
    <location>
        <begin position="5"/>
        <end position="374"/>
    </location>
</feature>
<comment type="subcellular location">
    <subcellularLocation>
        <location evidence="1 12 13">Cytoplasm</location>
    </subcellularLocation>
</comment>
<dbReference type="InterPro" id="IPR018078">
    <property type="entry name" value="DNA-binding_RecF_CS"/>
</dbReference>
<reference evidence="15 16" key="1">
    <citation type="submission" date="2011-02" db="EMBL/GenBank/DDBJ databases">
        <authorList>
            <person name="Muzny D."/>
            <person name="Qin X."/>
            <person name="Buhay C."/>
            <person name="Dugan-Rocha S."/>
            <person name="Ding Y."/>
            <person name="Chen G."/>
            <person name="Hawes A."/>
            <person name="Holder M."/>
            <person name="Jhangiani S."/>
            <person name="Johnson A."/>
            <person name="Khan Z."/>
            <person name="Li Z."/>
            <person name="Liu W."/>
            <person name="Liu X."/>
            <person name="Perez L."/>
            <person name="Shen H."/>
            <person name="Wang Q."/>
            <person name="Watt J."/>
            <person name="Xi L."/>
            <person name="Xin Y."/>
            <person name="Zhou J."/>
            <person name="Deng J."/>
            <person name="Jiang H."/>
            <person name="Liu Y."/>
            <person name="Qu J."/>
            <person name="Song X.-Z."/>
            <person name="Zhang L."/>
            <person name="Villasana D."/>
            <person name="Johnson A."/>
            <person name="Liu J."/>
            <person name="Liyanage D."/>
            <person name="Lorensuhewa L."/>
            <person name="Robinson T."/>
            <person name="Song A."/>
            <person name="Song B.-B."/>
            <person name="Dinh H."/>
            <person name="Thornton R."/>
            <person name="Coyle M."/>
            <person name="Francisco L."/>
            <person name="Jackson L."/>
            <person name="Javaid M."/>
            <person name="Korchina V."/>
            <person name="Kovar C."/>
            <person name="Mata R."/>
            <person name="Mathew T."/>
            <person name="Ngo R."/>
            <person name="Nguyen L."/>
            <person name="Nguyen N."/>
            <person name="Okwuonu G."/>
            <person name="Ongeri F."/>
            <person name="Pham C."/>
            <person name="Simmons D."/>
            <person name="Wilczek-Boney K."/>
            <person name="Hale W."/>
            <person name="Jakkamsetti A."/>
            <person name="Pham P."/>
            <person name="Ruth R."/>
            <person name="San Lucas F."/>
            <person name="Warren J."/>
            <person name="Zhang J."/>
            <person name="Zhao Z."/>
            <person name="Zhou C."/>
            <person name="Zhu D."/>
            <person name="Lee S."/>
            <person name="Bess C."/>
            <person name="Blankenburg K."/>
            <person name="Forbes L."/>
            <person name="Fu Q."/>
            <person name="Gubbala S."/>
            <person name="Hirani K."/>
            <person name="Jayaseelan J.C."/>
            <person name="Lara F."/>
            <person name="Munidasa M."/>
            <person name="Palculict T."/>
            <person name="Patil S."/>
            <person name="Pu L.-L."/>
            <person name="Saada N."/>
            <person name="Tang L."/>
            <person name="Weissenberger G."/>
            <person name="Zhu Y."/>
            <person name="Hemphill L."/>
            <person name="Shang Y."/>
            <person name="Youmans B."/>
            <person name="Ayvaz T."/>
            <person name="Ross M."/>
            <person name="Santibanez J."/>
            <person name="Aqrawi P."/>
            <person name="Gross S."/>
            <person name="Joshi V."/>
            <person name="Fowler G."/>
            <person name="Nazareth L."/>
            <person name="Reid J."/>
            <person name="Worley K."/>
            <person name="Petrosino J."/>
            <person name="Highlander S."/>
            <person name="Gibbs R."/>
        </authorList>
    </citation>
    <scope>NUCLEOTIDE SEQUENCE [LARGE SCALE GENOMIC DNA]</scope>
    <source>
        <strain evidence="15 16">DSM 15829</strain>
    </source>
</reference>
<dbReference type="Proteomes" id="UP000005947">
    <property type="component" value="Unassembled WGS sequence"/>
</dbReference>
<gene>
    <name evidence="12 15" type="primary">recF</name>
    <name evidence="15" type="ORF">HMPREF0091_10144</name>
</gene>
<dbReference type="Gene3D" id="3.40.50.300">
    <property type="entry name" value="P-loop containing nucleotide triphosphate hydrolases"/>
    <property type="match status" value="1"/>
</dbReference>